<name>B0CTJ7_LACBS</name>
<accession>B0CTJ7</accession>
<dbReference type="OrthoDB" id="3048802at2759"/>
<dbReference type="SMART" id="SM00739">
    <property type="entry name" value="KOW"/>
    <property type="match status" value="2"/>
</dbReference>
<organism evidence="4">
    <name type="scientific">Laccaria bicolor (strain S238N-H82 / ATCC MYA-4686)</name>
    <name type="common">Bicoloured deceiver</name>
    <name type="synonym">Laccaria laccata var. bicolor</name>
    <dbReference type="NCBI Taxonomy" id="486041"/>
    <lineage>
        <taxon>Eukaryota</taxon>
        <taxon>Fungi</taxon>
        <taxon>Dikarya</taxon>
        <taxon>Basidiomycota</taxon>
        <taxon>Agaricomycotina</taxon>
        <taxon>Agaricomycetes</taxon>
        <taxon>Agaricomycetidae</taxon>
        <taxon>Agaricales</taxon>
        <taxon>Agaricineae</taxon>
        <taxon>Hydnangiaceae</taxon>
        <taxon>Laccaria</taxon>
    </lineage>
</organism>
<protein>
    <submittedName>
        <fullName evidence="3">Predicted protein</fullName>
    </submittedName>
</protein>
<feature type="domain" description="KOW" evidence="2">
    <location>
        <begin position="32"/>
        <end position="59"/>
    </location>
</feature>
<dbReference type="Proteomes" id="UP000001194">
    <property type="component" value="Unassembled WGS sequence"/>
</dbReference>
<evidence type="ECO:0000256" key="1">
    <source>
        <dbReference type="SAM" id="MobiDB-lite"/>
    </source>
</evidence>
<dbReference type="GeneID" id="6070149"/>
<feature type="compositionally biased region" description="Basic and acidic residues" evidence="1">
    <location>
        <begin position="139"/>
        <end position="151"/>
    </location>
</feature>
<dbReference type="KEGG" id="lbc:LACBIDRAFT_321615"/>
<sequence length="151" mass="16804">MPTIAELEMFKPSYDVPEKVLTKTQDRIMLECLRFGDQVKILIGEYQGLLGEVEAIDGLEVQVTIPTQGITQGILMPYLRRNFQIGDEVQIMTDPNPGFIGWVTAVESGIEGQILFLAICVDNNTSNTAPTPKQAVHNRQNDQQKKEAGSR</sequence>
<dbReference type="STRING" id="486041.B0CTJ7"/>
<proteinExistence type="predicted"/>
<reference evidence="3 4" key="1">
    <citation type="journal article" date="2008" name="Nature">
        <title>The genome of Laccaria bicolor provides insights into mycorrhizal symbiosis.</title>
        <authorList>
            <person name="Martin F."/>
            <person name="Aerts A."/>
            <person name="Ahren D."/>
            <person name="Brun A."/>
            <person name="Danchin E.G.J."/>
            <person name="Duchaussoy F."/>
            <person name="Gibon J."/>
            <person name="Kohler A."/>
            <person name="Lindquist E."/>
            <person name="Pereda V."/>
            <person name="Salamov A."/>
            <person name="Shapiro H.J."/>
            <person name="Wuyts J."/>
            <person name="Blaudez D."/>
            <person name="Buee M."/>
            <person name="Brokstein P."/>
            <person name="Canbaeck B."/>
            <person name="Cohen D."/>
            <person name="Courty P.E."/>
            <person name="Coutinho P.M."/>
            <person name="Delaruelle C."/>
            <person name="Detter J.C."/>
            <person name="Deveau A."/>
            <person name="DiFazio S."/>
            <person name="Duplessis S."/>
            <person name="Fraissinet-Tachet L."/>
            <person name="Lucic E."/>
            <person name="Frey-Klett P."/>
            <person name="Fourrey C."/>
            <person name="Feussner I."/>
            <person name="Gay G."/>
            <person name="Grimwood J."/>
            <person name="Hoegger P.J."/>
            <person name="Jain P."/>
            <person name="Kilaru S."/>
            <person name="Labbe J."/>
            <person name="Lin Y.C."/>
            <person name="Legue V."/>
            <person name="Le Tacon F."/>
            <person name="Marmeisse R."/>
            <person name="Melayah D."/>
            <person name="Montanini B."/>
            <person name="Muratet M."/>
            <person name="Nehls U."/>
            <person name="Niculita-Hirzel H."/>
            <person name="Oudot-Le Secq M.P."/>
            <person name="Peter M."/>
            <person name="Quesneville H."/>
            <person name="Rajashekar B."/>
            <person name="Reich M."/>
            <person name="Rouhier N."/>
            <person name="Schmutz J."/>
            <person name="Yin T."/>
            <person name="Chalot M."/>
            <person name="Henrissat B."/>
            <person name="Kuees U."/>
            <person name="Lucas S."/>
            <person name="Van de Peer Y."/>
            <person name="Podila G.K."/>
            <person name="Polle A."/>
            <person name="Pukkila P.J."/>
            <person name="Richardson P.M."/>
            <person name="Rouze P."/>
            <person name="Sanders I.R."/>
            <person name="Stajich J.E."/>
            <person name="Tunlid A."/>
            <person name="Tuskan G."/>
            <person name="Grigoriev I.V."/>
        </authorList>
    </citation>
    <scope>NUCLEOTIDE SEQUENCE [LARGE SCALE GENOMIC DNA]</scope>
    <source>
        <strain evidence="4">S238N-H82 / ATCC MYA-4686</strain>
    </source>
</reference>
<evidence type="ECO:0000313" key="4">
    <source>
        <dbReference type="Proteomes" id="UP000001194"/>
    </source>
</evidence>
<evidence type="ECO:0000259" key="2">
    <source>
        <dbReference type="SMART" id="SM00739"/>
    </source>
</evidence>
<dbReference type="AlphaFoldDB" id="B0CTJ7"/>
<dbReference type="HOGENOM" id="CLU_145556_0_0_1"/>
<dbReference type="EMBL" id="DS547092">
    <property type="protein sequence ID" value="EDR14501.1"/>
    <property type="molecule type" value="Genomic_DNA"/>
</dbReference>
<dbReference type="InterPro" id="IPR005824">
    <property type="entry name" value="KOW"/>
</dbReference>
<feature type="domain" description="KOW" evidence="2">
    <location>
        <begin position="82"/>
        <end position="109"/>
    </location>
</feature>
<gene>
    <name evidence="3" type="ORF">LACBIDRAFT_321615</name>
</gene>
<evidence type="ECO:0000313" key="3">
    <source>
        <dbReference type="EMBL" id="EDR14501.1"/>
    </source>
</evidence>
<feature type="region of interest" description="Disordered" evidence="1">
    <location>
        <begin position="128"/>
        <end position="151"/>
    </location>
</feature>
<dbReference type="InParanoid" id="B0CTJ7"/>
<dbReference type="RefSeq" id="XP_001875060.1">
    <property type="nucleotide sequence ID" value="XM_001875025.1"/>
</dbReference>
<keyword evidence="4" id="KW-1185">Reference proteome</keyword>